<keyword evidence="2" id="KW-1133">Transmembrane helix</keyword>
<keyword evidence="2" id="KW-0812">Transmembrane</keyword>
<keyword evidence="2" id="KW-0472">Membrane</keyword>
<feature type="compositionally biased region" description="Pro residues" evidence="1">
    <location>
        <begin position="620"/>
        <end position="629"/>
    </location>
</feature>
<accession>A0A226DF94</accession>
<protein>
    <submittedName>
        <fullName evidence="3">Uncharacterized protein</fullName>
    </submittedName>
</protein>
<evidence type="ECO:0000313" key="3">
    <source>
        <dbReference type="EMBL" id="OXA43648.1"/>
    </source>
</evidence>
<evidence type="ECO:0000313" key="4">
    <source>
        <dbReference type="Proteomes" id="UP000198287"/>
    </source>
</evidence>
<feature type="compositionally biased region" description="Low complexity" evidence="1">
    <location>
        <begin position="106"/>
        <end position="121"/>
    </location>
</feature>
<dbReference type="Proteomes" id="UP000198287">
    <property type="component" value="Unassembled WGS sequence"/>
</dbReference>
<proteinExistence type="predicted"/>
<dbReference type="AlphaFoldDB" id="A0A226DF94"/>
<feature type="transmembrane region" description="Helical" evidence="2">
    <location>
        <begin position="355"/>
        <end position="376"/>
    </location>
</feature>
<sequence length="629" mass="68541">MHFWIDKRSSQLHNFGGGNRGRVPGPGGFYTRTFGTTTSGRHHHPPPLLRSTSTSSPSQTPPTSTQSHFRSLTTNNTGATSSNNGAHNSCTNTTIVPSQQMSSQPHNNSSFGHSSHSQHFNMNPLDRGNNTIPTNHNFDMFVPPSSQQQNTSLRLHGVRQMGGGSPSSLQMGSNFGPQGQGGNQQLGGNHEMINYMSTGADPVIGLSGQYYLRSNNNTMRGSMGSSGSRRPRSHNSGHSASSGLPGGTGRRRSSSSSGGFNQRRSSVNRWTYDPYNISHHQQSRHSQQAQMWPDGRQGFMDVTSSNNLATSPHGILNVNPDLSESQVRSAVLGTSTTSTGTNSMVDPAWKRTKRIGLTLCFMAFILLSTVAAKFVIEGPWLIDKTPRSERTEATIYFFLTEVIFILFAMGLFFAGVTCLRKRTNAYLLRQFNEYILQTSPHGTGPMGSPNYFGRGTNGEMSGIGIGGPSLQHQAAHTGGMMGMNPNIGGDRPFLGPHYLPSLENHLINMHISVAESSNFVMSGLSKPPPYHIALYLPVPDELCEITTSTGSKEATPEPKPRQPQQHNSQSSSWISSCLVDNEETLKTDEDSADDDDNDGVEGRPRKKRRRDDDHDGRSETPPPPYGQLK</sequence>
<organism evidence="3 4">
    <name type="scientific">Folsomia candida</name>
    <name type="common">Springtail</name>
    <dbReference type="NCBI Taxonomy" id="158441"/>
    <lineage>
        <taxon>Eukaryota</taxon>
        <taxon>Metazoa</taxon>
        <taxon>Ecdysozoa</taxon>
        <taxon>Arthropoda</taxon>
        <taxon>Hexapoda</taxon>
        <taxon>Collembola</taxon>
        <taxon>Entomobryomorpha</taxon>
        <taxon>Isotomoidea</taxon>
        <taxon>Isotomidae</taxon>
        <taxon>Proisotominae</taxon>
        <taxon>Folsomia</taxon>
    </lineage>
</organism>
<dbReference type="EMBL" id="LNIX01000021">
    <property type="protein sequence ID" value="OXA43648.1"/>
    <property type="molecule type" value="Genomic_DNA"/>
</dbReference>
<feature type="compositionally biased region" description="Low complexity" evidence="1">
    <location>
        <begin position="49"/>
        <end position="86"/>
    </location>
</feature>
<feature type="compositionally biased region" description="Polar residues" evidence="1">
    <location>
        <begin position="87"/>
        <end position="105"/>
    </location>
</feature>
<feature type="compositionally biased region" description="Low complexity" evidence="1">
    <location>
        <begin position="254"/>
        <end position="265"/>
    </location>
</feature>
<name>A0A226DF94_FOLCA</name>
<feature type="compositionally biased region" description="Acidic residues" evidence="1">
    <location>
        <begin position="590"/>
        <end position="599"/>
    </location>
</feature>
<comment type="caution">
    <text evidence="3">The sequence shown here is derived from an EMBL/GenBank/DDBJ whole genome shotgun (WGS) entry which is preliminary data.</text>
</comment>
<evidence type="ECO:0000256" key="1">
    <source>
        <dbReference type="SAM" id="MobiDB-lite"/>
    </source>
</evidence>
<feature type="compositionally biased region" description="Low complexity" evidence="1">
    <location>
        <begin position="216"/>
        <end position="228"/>
    </location>
</feature>
<evidence type="ECO:0000256" key="2">
    <source>
        <dbReference type="SAM" id="Phobius"/>
    </source>
</evidence>
<keyword evidence="4" id="KW-1185">Reference proteome</keyword>
<feature type="region of interest" description="Disordered" evidence="1">
    <location>
        <begin position="1"/>
        <end position="132"/>
    </location>
</feature>
<feature type="region of interest" description="Disordered" evidence="1">
    <location>
        <begin position="548"/>
        <end position="629"/>
    </location>
</feature>
<feature type="transmembrane region" description="Helical" evidence="2">
    <location>
        <begin position="396"/>
        <end position="419"/>
    </location>
</feature>
<dbReference type="OrthoDB" id="10658185at2759"/>
<feature type="compositionally biased region" description="Low complexity" evidence="1">
    <location>
        <begin position="29"/>
        <end position="39"/>
    </location>
</feature>
<reference evidence="3 4" key="1">
    <citation type="submission" date="2015-12" db="EMBL/GenBank/DDBJ databases">
        <title>The genome of Folsomia candida.</title>
        <authorList>
            <person name="Faddeeva A."/>
            <person name="Derks M.F."/>
            <person name="Anvar Y."/>
            <person name="Smit S."/>
            <person name="Van Straalen N."/>
            <person name="Roelofs D."/>
        </authorList>
    </citation>
    <scope>NUCLEOTIDE SEQUENCE [LARGE SCALE GENOMIC DNA]</scope>
    <source>
        <strain evidence="3 4">VU population</strain>
        <tissue evidence="3">Whole body</tissue>
    </source>
</reference>
<feature type="region of interest" description="Disordered" evidence="1">
    <location>
        <begin position="216"/>
        <end position="266"/>
    </location>
</feature>
<feature type="region of interest" description="Disordered" evidence="1">
    <location>
        <begin position="158"/>
        <end position="186"/>
    </location>
</feature>
<feature type="compositionally biased region" description="Gly residues" evidence="1">
    <location>
        <begin position="15"/>
        <end position="28"/>
    </location>
</feature>
<gene>
    <name evidence="3" type="ORF">Fcan01_21534</name>
</gene>